<reference evidence="1 2" key="1">
    <citation type="journal article" date="2020" name="BMC Genomics">
        <title>Intraspecific diversification of the crop wild relative Brassica cretica Lam. using demographic model selection.</title>
        <authorList>
            <person name="Kioukis A."/>
            <person name="Michalopoulou V.A."/>
            <person name="Briers L."/>
            <person name="Pirintsos S."/>
            <person name="Studholme D.J."/>
            <person name="Pavlidis P."/>
            <person name="Sarris P.F."/>
        </authorList>
    </citation>
    <scope>NUCLEOTIDE SEQUENCE [LARGE SCALE GENOMIC DNA]</scope>
    <source>
        <strain evidence="2">cv. PFS-1207/04</strain>
    </source>
</reference>
<evidence type="ECO:0000313" key="1">
    <source>
        <dbReference type="EMBL" id="KAF3597713.1"/>
    </source>
</evidence>
<organism evidence="1 2">
    <name type="scientific">Brassica cretica</name>
    <name type="common">Mustard</name>
    <dbReference type="NCBI Taxonomy" id="69181"/>
    <lineage>
        <taxon>Eukaryota</taxon>
        <taxon>Viridiplantae</taxon>
        <taxon>Streptophyta</taxon>
        <taxon>Embryophyta</taxon>
        <taxon>Tracheophyta</taxon>
        <taxon>Spermatophyta</taxon>
        <taxon>Magnoliopsida</taxon>
        <taxon>eudicotyledons</taxon>
        <taxon>Gunneridae</taxon>
        <taxon>Pentapetalae</taxon>
        <taxon>rosids</taxon>
        <taxon>malvids</taxon>
        <taxon>Brassicales</taxon>
        <taxon>Brassicaceae</taxon>
        <taxon>Brassiceae</taxon>
        <taxon>Brassica</taxon>
    </lineage>
</organism>
<sequence length="144" mass="15176">MLCNIVVASAPKSDAALVTLFSGWACKGRKAGECLSPKANGSCPAKTFSNIEEVYLQSCNACVYVPCPSRSIKACCQHQDKGQPSELLCRLVDKMPPLILQKPQVEMAGHAVFRADLGVNSDCLGLGSLPAAKSMRSSSLNSAS</sequence>
<evidence type="ECO:0000313" key="2">
    <source>
        <dbReference type="Proteomes" id="UP000266723"/>
    </source>
</evidence>
<accession>A0ABQ7EMC8</accession>
<gene>
    <name evidence="1" type="ORF">DY000_02022787</name>
</gene>
<comment type="caution">
    <text evidence="1">The sequence shown here is derived from an EMBL/GenBank/DDBJ whole genome shotgun (WGS) entry which is preliminary data.</text>
</comment>
<dbReference type="EMBL" id="QGKV02000299">
    <property type="protein sequence ID" value="KAF3597713.1"/>
    <property type="molecule type" value="Genomic_DNA"/>
</dbReference>
<keyword evidence="2" id="KW-1185">Reference proteome</keyword>
<dbReference type="Proteomes" id="UP000266723">
    <property type="component" value="Unassembled WGS sequence"/>
</dbReference>
<protein>
    <submittedName>
        <fullName evidence="1">Uncharacterized protein</fullName>
    </submittedName>
</protein>
<name>A0ABQ7EMC8_BRACR</name>
<proteinExistence type="predicted"/>